<feature type="domain" description="Ig-like" evidence="12">
    <location>
        <begin position="1325"/>
        <end position="1424"/>
    </location>
</feature>
<feature type="domain" description="SRCR" evidence="11">
    <location>
        <begin position="1025"/>
        <end position="1122"/>
    </location>
</feature>
<reference evidence="13 14" key="1">
    <citation type="submission" date="2018-05" db="EMBL/GenBank/DDBJ databases">
        <authorList>
            <person name="Datahose"/>
        </authorList>
    </citation>
    <scope>NUCLEOTIDE SEQUENCE</scope>
</reference>
<dbReference type="AlphaFoldDB" id="A0A3P8PAF0"/>
<protein>
    <recommendedName>
        <fullName evidence="15">Scavenger receptor cysteine-rich type 1 protein M130-like</fullName>
    </recommendedName>
</protein>
<comment type="caution">
    <text evidence="7">Lacks conserved residue(s) required for the propagation of feature annotation.</text>
</comment>
<dbReference type="GO" id="GO:0005615">
    <property type="term" value="C:extracellular space"/>
    <property type="evidence" value="ECO:0007669"/>
    <property type="project" value="TreeGrafter"/>
</dbReference>
<keyword evidence="9" id="KW-0812">Transmembrane</keyword>
<feature type="disulfide bond" evidence="7">
    <location>
        <begin position="1191"/>
        <end position="1201"/>
    </location>
</feature>
<evidence type="ECO:0000256" key="3">
    <source>
        <dbReference type="ARBA" id="ARBA00022729"/>
    </source>
</evidence>
<dbReference type="InterPro" id="IPR036179">
    <property type="entry name" value="Ig-like_dom_sf"/>
</dbReference>
<dbReference type="SMART" id="SM00202">
    <property type="entry name" value="SR"/>
    <property type="match status" value="13"/>
</dbReference>
<dbReference type="FunFam" id="3.10.250.10:FF:000004">
    <property type="entry name" value="Scavenger receptor cysteine-rich type 1 protein M130"/>
    <property type="match status" value="1"/>
</dbReference>
<reference evidence="14" key="2">
    <citation type="submission" date="2023-03" db="EMBL/GenBank/DDBJ databases">
        <authorList>
            <consortium name="Wellcome Sanger Institute Data Sharing"/>
        </authorList>
    </citation>
    <scope>NUCLEOTIDE SEQUENCE [LARGE SCALE GENOMIC DNA]</scope>
</reference>
<dbReference type="InterPro" id="IPR036772">
    <property type="entry name" value="SRCR-like_dom_sf"/>
</dbReference>
<dbReference type="STRING" id="8154.ENSACLP00000013996"/>
<feature type="disulfide bond" evidence="7">
    <location>
        <begin position="205"/>
        <end position="215"/>
    </location>
</feature>
<sequence>MAQVTIRTKSRQGDFYLDMDHLLMLMLQLLLLLRSSEPGDVRLVGGASHCAGTLEAKHLGEWRPLCASHDSWTLKEAAVFCEYLDCGSAVHVEERHSSYKSAWSISSDCVLSRSPLRECTTSDYTDQILKLTCADSVRLLNGSSLCSGRLEVKSNQSWSSVCEDDFDQQDAEVVCRELGCGPPSVLQGALYGEVEAPVWSKVLHCGGHESALLDCRSSGSARNSCSPGKAVGLTCSESDFRLVGGASRCTGILEAPNLREWRPVYSSDWSLKETAVVCIHLGCGSAFSVKKSHNFSWRSRWKISSDCLQPGSPLRDCATSAYTDQILNLTCSDSVRLLNGSSLCSGRLEVKSNQSWSSVCEADFDQQDAEVVCRELGCGPPSVLQGALYGEVEAPVWSKEFQCGGHESALLDCRSSGSARNSCSPGKAVGLTCSESDDVRLVGGPSRCAGTLEAKNLGEWRPGFLSTLKEAALVCQYLDCGSAVSIQTAHSSFKFVWSILSDCFPLRDCTTSDYMNKILNLTCSDSVRLLNGSSLCSGRLEVKSNQSWSSVCEADFDQQDAEVVCRELRCGPPSVLQGALYGEVEAPVWSKEFQCGGHESALLDCRSSGSARNSCSPGKAVGLTCSEPDFRLVGGASRCTGTLEFKHLGEWRPVYGFFWTLKEAAVSCEQLDCGSAVYIEMVDSSRTTGWLISSDCVLSRSPLRDCATSHYTDQILKLTCSDSVRLLNGSSLCSGRLEVKSNQSWSSVCEADFDQQDAEVVCRELGCGPPSVLQGALYEEVEASVWSKEFQCGGHESALLDCRSSGSARNSCSPGKAVGLTCSEPVRLVGGASHCAGTLELKYLGEWRPVYDLLWSLKKAVLLCYHLDCGSAVSVTQKKESTWRSKWSISPYCVQPGCLLRECAISDYNHFILNITCSDSVRLLNGSSLCSGRLEVKSNQSWSSVCEDDFDQKDAEVVCREFGCGPPLVLQGAFYGEVEASVSSKEFQCGGHESALLDCRSSGSARNSCSPGKAVGLTCSESDDVRLVGGPSRCAGTLELKHLREWRPMGYSDDSWTLKAAAVVCEQLDCGSAVSMEATQSSYKFVWLIRSSCIVSKTPLSNRDCAISDQLDYILKLTCSDSVRLLNGSSLCSGRLEVKYNQSWSSVCEDDFDQQDAEVVCRQLGCGPPSVLQGALYEEVEASVWSKEFQCGGHESALLDCRSSGSARNSCSPGKAVGLTCSDNDVRLVGGPSRCAGTLELKHLAGWRPLCGSHDSWTLKEAAVFCEHLDCGSAVSIEKRRSSRTSAWLITPECVLSTSPLRGCATTDSSYQILKLTCSDFLVQPVISVSSMNGVSKAQQQELRVSRGSNFTISCSIQPQYPGGFFQLTFTSSNTAYNYTQPAVNHSAYFLFPAAKLAHQGNYSCVYHVYAIAHNFSSESRLLSVTVSAPTDFTVLITMLILPLTLLLVITALYFYCQASRGQKSSRQKNTELLDSNQGVCAGEGGTAANKGVQQDLQRAHPTAT</sequence>
<feature type="domain" description="SRCR" evidence="11">
    <location>
        <begin position="439"/>
        <end position="485"/>
    </location>
</feature>
<dbReference type="InterPro" id="IPR001190">
    <property type="entry name" value="SRCR"/>
</dbReference>
<dbReference type="Gene3D" id="2.60.40.10">
    <property type="entry name" value="Immunoglobulins"/>
    <property type="match status" value="1"/>
</dbReference>
<reference evidence="13" key="3">
    <citation type="submission" date="2025-08" db="UniProtKB">
        <authorList>
            <consortium name="Ensembl"/>
        </authorList>
    </citation>
    <scope>IDENTIFICATION</scope>
</reference>
<keyword evidence="9" id="KW-0472">Membrane</keyword>
<dbReference type="InterPro" id="IPR013783">
    <property type="entry name" value="Ig-like_fold"/>
</dbReference>
<evidence type="ECO:0000313" key="14">
    <source>
        <dbReference type="Proteomes" id="UP000265100"/>
    </source>
</evidence>
<feature type="domain" description="SRCR" evidence="11">
    <location>
        <begin position="630"/>
        <end position="723"/>
    </location>
</feature>
<keyword evidence="3 10" id="KW-0732">Signal</keyword>
<dbReference type="PROSITE" id="PS50835">
    <property type="entry name" value="IG_LIKE"/>
    <property type="match status" value="1"/>
</dbReference>
<dbReference type="PANTHER" id="PTHR48071:SF15">
    <property type="entry name" value="SRCR DOMAIN-CONTAINING PROTEIN"/>
    <property type="match status" value="1"/>
</dbReference>
<dbReference type="GO" id="GO:0005886">
    <property type="term" value="C:plasma membrane"/>
    <property type="evidence" value="ECO:0007669"/>
    <property type="project" value="TreeGrafter"/>
</dbReference>
<feature type="disulfide bond" evidence="7">
    <location>
        <begin position="989"/>
        <end position="999"/>
    </location>
</feature>
<feature type="disulfide bond" evidence="7">
    <location>
        <begin position="307"/>
        <end position="317"/>
    </location>
</feature>
<comment type="subcellular location">
    <subcellularLocation>
        <location evidence="1">Secreted</location>
    </subcellularLocation>
</comment>
<proteinExistence type="predicted"/>
<keyword evidence="9" id="KW-1133">Transmembrane helix</keyword>
<evidence type="ECO:0000256" key="10">
    <source>
        <dbReference type="SAM" id="SignalP"/>
    </source>
</evidence>
<feature type="disulfide bond" evidence="7">
    <location>
        <begin position="792"/>
        <end position="802"/>
    </location>
</feature>
<keyword evidence="4" id="KW-0677">Repeat</keyword>
<keyword evidence="5 7" id="KW-1015">Disulfide bond</keyword>
<dbReference type="Proteomes" id="UP000265100">
    <property type="component" value="Chromosome 7"/>
</dbReference>
<feature type="domain" description="SRCR" evidence="11">
    <location>
        <begin position="1123"/>
        <end position="1222"/>
    </location>
</feature>
<dbReference type="Ensembl" id="ENSACLT00000014333.2">
    <property type="protein sequence ID" value="ENSACLP00000013996.2"/>
    <property type="gene ID" value="ENSACLG00000009555.2"/>
</dbReference>
<accession>A0A3P8PAF0</accession>
<feature type="disulfide bond" evidence="7">
    <location>
        <begin position="1294"/>
        <end position="1304"/>
    </location>
</feature>
<evidence type="ECO:0000256" key="8">
    <source>
        <dbReference type="SAM" id="MobiDB-lite"/>
    </source>
</evidence>
<feature type="domain" description="SRCR" evidence="11">
    <location>
        <begin position="1226"/>
        <end position="1332"/>
    </location>
</feature>
<dbReference type="Gene3D" id="3.10.250.10">
    <property type="entry name" value="SRCR-like domain"/>
    <property type="match status" value="13"/>
</dbReference>
<feature type="signal peptide" evidence="10">
    <location>
        <begin position="1"/>
        <end position="38"/>
    </location>
</feature>
<dbReference type="FunFam" id="3.10.250.10:FF:000013">
    <property type="entry name" value="CD163 molecule like 1"/>
    <property type="match status" value="5"/>
</dbReference>
<evidence type="ECO:0000256" key="6">
    <source>
        <dbReference type="ARBA" id="ARBA00023180"/>
    </source>
</evidence>
<feature type="chain" id="PRO_5044185347" description="Scavenger receptor cysteine-rich type 1 protein M130-like" evidence="10">
    <location>
        <begin position="39"/>
        <end position="1505"/>
    </location>
</feature>
<evidence type="ECO:0000256" key="1">
    <source>
        <dbReference type="ARBA" id="ARBA00004613"/>
    </source>
</evidence>
<feature type="domain" description="SRCR" evidence="11">
    <location>
        <begin position="921"/>
        <end position="1020"/>
    </location>
</feature>
<dbReference type="PANTHER" id="PTHR48071">
    <property type="entry name" value="SRCR DOMAIN-CONTAINING PROTEIN"/>
    <property type="match status" value="1"/>
</dbReference>
<feature type="region of interest" description="Disordered" evidence="8">
    <location>
        <begin position="1485"/>
        <end position="1505"/>
    </location>
</feature>
<evidence type="ECO:0000256" key="4">
    <source>
        <dbReference type="ARBA" id="ARBA00022737"/>
    </source>
</evidence>
<organism evidence="13 14">
    <name type="scientific">Astatotilapia calliptera</name>
    <name type="common">Eastern happy</name>
    <name type="synonym">Chromis callipterus</name>
    <dbReference type="NCBI Taxonomy" id="8154"/>
    <lineage>
        <taxon>Eukaryota</taxon>
        <taxon>Metazoa</taxon>
        <taxon>Chordata</taxon>
        <taxon>Craniata</taxon>
        <taxon>Vertebrata</taxon>
        <taxon>Euteleostomi</taxon>
        <taxon>Actinopterygii</taxon>
        <taxon>Neopterygii</taxon>
        <taxon>Teleostei</taxon>
        <taxon>Neoteleostei</taxon>
        <taxon>Acanthomorphata</taxon>
        <taxon>Ovalentaria</taxon>
        <taxon>Cichlomorphae</taxon>
        <taxon>Cichliformes</taxon>
        <taxon>Cichlidae</taxon>
        <taxon>African cichlids</taxon>
        <taxon>Pseudocrenilabrinae</taxon>
        <taxon>Haplochromini</taxon>
        <taxon>Astatotilapia</taxon>
    </lineage>
</organism>
<gene>
    <name evidence="13" type="primary">CD163</name>
</gene>
<dbReference type="PRINTS" id="PR00258">
    <property type="entry name" value="SPERACTRCPTR"/>
</dbReference>
<feature type="domain" description="SRCR" evidence="11">
    <location>
        <begin position="41"/>
        <end position="136"/>
    </location>
</feature>
<keyword evidence="14" id="KW-1185">Reference proteome</keyword>
<evidence type="ECO:0000259" key="11">
    <source>
        <dbReference type="PROSITE" id="PS50287"/>
    </source>
</evidence>
<dbReference type="GeneTree" id="ENSGT00940000163299"/>
<feature type="domain" description="SRCR" evidence="11">
    <location>
        <begin position="527"/>
        <end position="626"/>
    </location>
</feature>
<keyword evidence="2" id="KW-0964">Secreted</keyword>
<feature type="disulfide bond" evidence="7">
    <location>
        <begin position="109"/>
        <end position="119"/>
    </location>
</feature>
<evidence type="ECO:0000259" key="12">
    <source>
        <dbReference type="PROSITE" id="PS50835"/>
    </source>
</evidence>
<dbReference type="GO" id="GO:0004252">
    <property type="term" value="F:serine-type endopeptidase activity"/>
    <property type="evidence" value="ECO:0007669"/>
    <property type="project" value="TreeGrafter"/>
</dbReference>
<dbReference type="SUPFAM" id="SSF48726">
    <property type="entry name" value="Immunoglobulin"/>
    <property type="match status" value="1"/>
</dbReference>
<dbReference type="SUPFAM" id="SSF56487">
    <property type="entry name" value="SRCR-like"/>
    <property type="match status" value="13"/>
</dbReference>
<dbReference type="PROSITE" id="PS50287">
    <property type="entry name" value="SRCR_2"/>
    <property type="match status" value="13"/>
</dbReference>
<evidence type="ECO:0000256" key="5">
    <source>
        <dbReference type="ARBA" id="ARBA00023157"/>
    </source>
</evidence>
<dbReference type="Pfam" id="PF00530">
    <property type="entry name" value="SRCR"/>
    <property type="match status" value="12"/>
</dbReference>
<feature type="domain" description="SRCR" evidence="11">
    <location>
        <begin position="335"/>
        <end position="434"/>
    </location>
</feature>
<evidence type="ECO:0000256" key="9">
    <source>
        <dbReference type="SAM" id="Phobius"/>
    </source>
</evidence>
<name>A0A3P8PAF0_ASTCA</name>
<reference evidence="13" key="4">
    <citation type="submission" date="2025-09" db="UniProtKB">
        <authorList>
            <consortium name="Ensembl"/>
        </authorList>
    </citation>
    <scope>IDENTIFICATION</scope>
</reference>
<feature type="transmembrane region" description="Helical" evidence="9">
    <location>
        <begin position="1433"/>
        <end position="1457"/>
    </location>
</feature>
<feature type="disulfide bond" evidence="7">
    <location>
        <begin position="403"/>
        <end position="413"/>
    </location>
</feature>
<feature type="disulfide bond" evidence="7">
    <location>
        <begin position="696"/>
        <end position="706"/>
    </location>
</feature>
<keyword evidence="6" id="KW-0325">Glycoprotein</keyword>
<feature type="disulfide bond" evidence="7">
    <location>
        <begin position="893"/>
        <end position="903"/>
    </location>
</feature>
<dbReference type="Bgee" id="ENSACLG00000009558">
    <property type="expression patterns" value="Expressed in muscle tissue and 2 other cell types or tissues"/>
</dbReference>
<feature type="domain" description="SRCR" evidence="11">
    <location>
        <begin position="240"/>
        <end position="334"/>
    </location>
</feature>
<evidence type="ECO:0000256" key="7">
    <source>
        <dbReference type="PROSITE-ProRule" id="PRU00196"/>
    </source>
</evidence>
<feature type="domain" description="SRCR" evidence="11">
    <location>
        <begin position="826"/>
        <end position="918"/>
    </location>
</feature>
<evidence type="ECO:0000256" key="2">
    <source>
        <dbReference type="ARBA" id="ARBA00022525"/>
    </source>
</evidence>
<evidence type="ECO:0000313" key="13">
    <source>
        <dbReference type="Ensembl" id="ENSACLP00000013996.2"/>
    </source>
</evidence>
<dbReference type="InterPro" id="IPR007110">
    <property type="entry name" value="Ig-like_dom"/>
</dbReference>
<feature type="domain" description="SRCR" evidence="11">
    <location>
        <begin position="137"/>
        <end position="236"/>
    </location>
</feature>
<dbReference type="GO" id="GO:0031638">
    <property type="term" value="P:zymogen activation"/>
    <property type="evidence" value="ECO:0007669"/>
    <property type="project" value="TreeGrafter"/>
</dbReference>
<evidence type="ECO:0008006" key="15">
    <source>
        <dbReference type="Google" id="ProtNLM"/>
    </source>
</evidence>
<feature type="disulfide bond" evidence="7">
    <location>
        <begin position="595"/>
        <end position="605"/>
    </location>
</feature>
<dbReference type="OMA" id="MWIINSV"/>
<feature type="domain" description="SRCR" evidence="11">
    <location>
        <begin position="724"/>
        <end position="823"/>
    </location>
</feature>